<dbReference type="InterPro" id="IPR038718">
    <property type="entry name" value="SNF2-like_sf"/>
</dbReference>
<protein>
    <submittedName>
        <fullName evidence="4">SMCA1 protein</fullName>
    </submittedName>
</protein>
<dbReference type="SUPFAM" id="SSF52540">
    <property type="entry name" value="P-loop containing nucleoside triphosphate hydrolases"/>
    <property type="match status" value="1"/>
</dbReference>
<dbReference type="PANTHER" id="PTHR45623:SF49">
    <property type="entry name" value="SWI_SNF-RELATED MATRIX-ASSOCIATED ACTIN-DEPENDENT REGULATOR OF CHROMATIN SUBFAMILY A MEMBER 5"/>
    <property type="match status" value="1"/>
</dbReference>
<feature type="non-terminal residue" evidence="4">
    <location>
        <position position="80"/>
    </location>
</feature>
<dbReference type="InterPro" id="IPR014001">
    <property type="entry name" value="Helicase_ATP-bd"/>
</dbReference>
<dbReference type="GO" id="GO:0016887">
    <property type="term" value="F:ATP hydrolysis activity"/>
    <property type="evidence" value="ECO:0007669"/>
    <property type="project" value="TreeGrafter"/>
</dbReference>
<dbReference type="GO" id="GO:0005524">
    <property type="term" value="F:ATP binding"/>
    <property type="evidence" value="ECO:0007669"/>
    <property type="project" value="InterPro"/>
</dbReference>
<feature type="non-terminal residue" evidence="4">
    <location>
        <position position="1"/>
    </location>
</feature>
<dbReference type="PROSITE" id="PS51192">
    <property type="entry name" value="HELICASE_ATP_BIND_1"/>
    <property type="match status" value="1"/>
</dbReference>
<reference evidence="4 5" key="1">
    <citation type="submission" date="2019-09" db="EMBL/GenBank/DDBJ databases">
        <title>Bird 10,000 Genomes (B10K) Project - Family phase.</title>
        <authorList>
            <person name="Zhang G."/>
        </authorList>
    </citation>
    <scope>NUCLEOTIDE SEQUENCE [LARGE SCALE GENOMIC DNA]</scope>
    <source>
        <strain evidence="4">B10K-DU-001-24</strain>
        <tissue evidence="4">Muscle</tissue>
    </source>
</reference>
<dbReference type="GO" id="GO:0005634">
    <property type="term" value="C:nucleus"/>
    <property type="evidence" value="ECO:0007669"/>
    <property type="project" value="UniProtKB-SubCell"/>
</dbReference>
<dbReference type="InterPro" id="IPR027417">
    <property type="entry name" value="P-loop_NTPase"/>
</dbReference>
<comment type="caution">
    <text evidence="4">The sequence shown here is derived from an EMBL/GenBank/DDBJ whole genome shotgun (WGS) entry which is preliminary data.</text>
</comment>
<dbReference type="GO" id="GO:0003677">
    <property type="term" value="F:DNA binding"/>
    <property type="evidence" value="ECO:0007669"/>
    <property type="project" value="TreeGrafter"/>
</dbReference>
<comment type="subcellular location">
    <subcellularLocation>
        <location evidence="1">Nucleus</location>
    </subcellularLocation>
</comment>
<dbReference type="OrthoDB" id="5857104at2759"/>
<evidence type="ECO:0000313" key="4">
    <source>
        <dbReference type="EMBL" id="NXG52467.1"/>
    </source>
</evidence>
<dbReference type="EMBL" id="VWZI01021228">
    <property type="protein sequence ID" value="NXG52467.1"/>
    <property type="molecule type" value="Genomic_DNA"/>
</dbReference>
<dbReference type="GO" id="GO:0034728">
    <property type="term" value="P:nucleosome organization"/>
    <property type="evidence" value="ECO:0007669"/>
    <property type="project" value="TreeGrafter"/>
</dbReference>
<dbReference type="GO" id="GO:0140658">
    <property type="term" value="F:ATP-dependent chromatin remodeler activity"/>
    <property type="evidence" value="ECO:0007669"/>
    <property type="project" value="TreeGrafter"/>
</dbReference>
<evidence type="ECO:0000259" key="3">
    <source>
        <dbReference type="PROSITE" id="PS51192"/>
    </source>
</evidence>
<dbReference type="InterPro" id="IPR000330">
    <property type="entry name" value="SNF2_N"/>
</dbReference>
<dbReference type="Gene3D" id="3.40.50.10810">
    <property type="entry name" value="Tandem AAA-ATPase domain"/>
    <property type="match status" value="1"/>
</dbReference>
<organism evidence="4 5">
    <name type="scientific">Psilopogon haemacephalus</name>
    <name type="common">coppersmith barbet</name>
    <dbReference type="NCBI Taxonomy" id="2585815"/>
    <lineage>
        <taxon>Eukaryota</taxon>
        <taxon>Metazoa</taxon>
        <taxon>Chordata</taxon>
        <taxon>Craniata</taxon>
        <taxon>Vertebrata</taxon>
        <taxon>Euteleostomi</taxon>
        <taxon>Archelosauria</taxon>
        <taxon>Archosauria</taxon>
        <taxon>Dinosauria</taxon>
        <taxon>Saurischia</taxon>
        <taxon>Theropoda</taxon>
        <taxon>Coelurosauria</taxon>
        <taxon>Aves</taxon>
        <taxon>Neognathae</taxon>
        <taxon>Neoaves</taxon>
        <taxon>Telluraves</taxon>
        <taxon>Coraciimorphae</taxon>
        <taxon>Piciformes</taxon>
        <taxon>Megalaimidae</taxon>
        <taxon>Psilopogon</taxon>
    </lineage>
</organism>
<dbReference type="AlphaFoldDB" id="A0A7K9CJX3"/>
<proteinExistence type="predicted"/>
<dbReference type="Pfam" id="PF00176">
    <property type="entry name" value="SNF2-rel_dom"/>
    <property type="match status" value="1"/>
</dbReference>
<dbReference type="PANTHER" id="PTHR45623">
    <property type="entry name" value="CHROMODOMAIN-HELICASE-DNA-BINDING PROTEIN 3-RELATED-RELATED"/>
    <property type="match status" value="1"/>
</dbReference>
<sequence length="80" mass="9569">EWDVCVTSYEMVIKEKSVFKKFNWRYLVIDEAHRIKNEKSKVSLKLFDFKTTNRLLLTGTPLQNNLHELWALLNFLLPDV</sequence>
<accession>A0A7K9CJX3</accession>
<feature type="domain" description="Helicase ATP-binding" evidence="3">
    <location>
        <begin position="1"/>
        <end position="79"/>
    </location>
</feature>
<dbReference type="Proteomes" id="UP000574528">
    <property type="component" value="Unassembled WGS sequence"/>
</dbReference>
<dbReference type="GO" id="GO:0042393">
    <property type="term" value="F:histone binding"/>
    <property type="evidence" value="ECO:0007669"/>
    <property type="project" value="TreeGrafter"/>
</dbReference>
<gene>
    <name evidence="4" type="primary">Smarca1_1</name>
    <name evidence="4" type="ORF">PSIHAE_R09161</name>
</gene>
<keyword evidence="2" id="KW-0539">Nucleus</keyword>
<keyword evidence="5" id="KW-1185">Reference proteome</keyword>
<evidence type="ECO:0000256" key="2">
    <source>
        <dbReference type="ARBA" id="ARBA00023242"/>
    </source>
</evidence>
<name>A0A7K9CJX3_9PICI</name>
<dbReference type="GO" id="GO:0000785">
    <property type="term" value="C:chromatin"/>
    <property type="evidence" value="ECO:0007669"/>
    <property type="project" value="TreeGrafter"/>
</dbReference>
<dbReference type="GO" id="GO:0003682">
    <property type="term" value="F:chromatin binding"/>
    <property type="evidence" value="ECO:0007669"/>
    <property type="project" value="TreeGrafter"/>
</dbReference>
<evidence type="ECO:0000313" key="5">
    <source>
        <dbReference type="Proteomes" id="UP000574528"/>
    </source>
</evidence>
<evidence type="ECO:0000256" key="1">
    <source>
        <dbReference type="ARBA" id="ARBA00004123"/>
    </source>
</evidence>